<name>A0ABW2H134_9ACTN</name>
<accession>A0ABW2H134</accession>
<evidence type="ECO:0000256" key="9">
    <source>
        <dbReference type="HAMAP-Rule" id="MF_00161"/>
    </source>
</evidence>
<dbReference type="PANTHER" id="PTHR33695:SF1">
    <property type="entry name" value="LIPOPROTEIN SIGNAL PEPTIDASE"/>
    <property type="match status" value="1"/>
</dbReference>
<comment type="pathway">
    <text evidence="9">Protein modification; lipoprotein biosynthesis (signal peptide cleavage).</text>
</comment>
<proteinExistence type="inferred from homology"/>
<dbReference type="GO" id="GO:0004190">
    <property type="term" value="F:aspartic-type endopeptidase activity"/>
    <property type="evidence" value="ECO:0007669"/>
    <property type="project" value="UniProtKB-EC"/>
</dbReference>
<gene>
    <name evidence="9 12" type="primary">lspA</name>
    <name evidence="12" type="ORF">ACFQO7_20690</name>
</gene>
<feature type="transmembrane region" description="Helical" evidence="9">
    <location>
        <begin position="102"/>
        <end position="120"/>
    </location>
</feature>
<evidence type="ECO:0000256" key="5">
    <source>
        <dbReference type="ARBA" id="ARBA00022750"/>
    </source>
</evidence>
<comment type="caution">
    <text evidence="12">The sequence shown here is derived from an EMBL/GenBank/DDBJ whole genome shotgun (WGS) entry which is preliminary data.</text>
</comment>
<evidence type="ECO:0000256" key="7">
    <source>
        <dbReference type="ARBA" id="ARBA00022989"/>
    </source>
</evidence>
<evidence type="ECO:0000256" key="2">
    <source>
        <dbReference type="ARBA" id="ARBA00022475"/>
    </source>
</evidence>
<dbReference type="HAMAP" id="MF_00161">
    <property type="entry name" value="LspA"/>
    <property type="match status" value="1"/>
</dbReference>
<dbReference type="EC" id="3.4.23.36" evidence="9"/>
<sequence length="207" mass="22280">MDQESEREPEHSPRRIGRGPALSVLVGMAGFAIVLDLVTKEWATKLDPHEPIRLLGGAVYMSLTRNSGAAFSLLEDHTYIFPIIALIVLGALGFMARRLRSLPWAIALGMIVGGVVGNLIDRVFRAPAPFHGHVVDFISVFDAHGRAFPIFNVADMALVGGVSLAILLELQGRQRDGSRITSEKDTATDDEPAPSAAVGSERGSQAW</sequence>
<feature type="transmembrane region" description="Helical" evidence="9">
    <location>
        <begin position="21"/>
        <end position="39"/>
    </location>
</feature>
<evidence type="ECO:0000313" key="13">
    <source>
        <dbReference type="Proteomes" id="UP001596392"/>
    </source>
</evidence>
<dbReference type="RefSeq" id="WP_376807868.1">
    <property type="nucleotide sequence ID" value="NZ_JBHTAC010000020.1"/>
</dbReference>
<feature type="transmembrane region" description="Helical" evidence="9">
    <location>
        <begin position="79"/>
        <end position="95"/>
    </location>
</feature>
<dbReference type="EMBL" id="JBHTAC010000020">
    <property type="protein sequence ID" value="MFC7244900.1"/>
    <property type="molecule type" value="Genomic_DNA"/>
</dbReference>
<keyword evidence="4 9" id="KW-0812">Transmembrane</keyword>
<reference evidence="13" key="1">
    <citation type="journal article" date="2019" name="Int. J. Syst. Evol. Microbiol.">
        <title>The Global Catalogue of Microorganisms (GCM) 10K type strain sequencing project: providing services to taxonomists for standard genome sequencing and annotation.</title>
        <authorList>
            <consortium name="The Broad Institute Genomics Platform"/>
            <consortium name="The Broad Institute Genome Sequencing Center for Infectious Disease"/>
            <person name="Wu L."/>
            <person name="Ma J."/>
        </authorList>
    </citation>
    <scope>NUCLEOTIDE SEQUENCE [LARGE SCALE GENOMIC DNA]</scope>
    <source>
        <strain evidence="13">CGMCC 1.9106</strain>
    </source>
</reference>
<feature type="region of interest" description="Disordered" evidence="11">
    <location>
        <begin position="177"/>
        <end position="207"/>
    </location>
</feature>
<evidence type="ECO:0000256" key="4">
    <source>
        <dbReference type="ARBA" id="ARBA00022692"/>
    </source>
</evidence>
<dbReference type="Proteomes" id="UP001596392">
    <property type="component" value="Unassembled WGS sequence"/>
</dbReference>
<evidence type="ECO:0000256" key="6">
    <source>
        <dbReference type="ARBA" id="ARBA00022801"/>
    </source>
</evidence>
<feature type="active site" evidence="9">
    <location>
        <position position="155"/>
    </location>
</feature>
<comment type="similarity">
    <text evidence="1 9 10">Belongs to the peptidase A8 family.</text>
</comment>
<organism evidence="12 13">
    <name type="scientific">Catellatospora aurea</name>
    <dbReference type="NCBI Taxonomy" id="1337874"/>
    <lineage>
        <taxon>Bacteria</taxon>
        <taxon>Bacillati</taxon>
        <taxon>Actinomycetota</taxon>
        <taxon>Actinomycetes</taxon>
        <taxon>Micromonosporales</taxon>
        <taxon>Micromonosporaceae</taxon>
        <taxon>Catellatospora</taxon>
    </lineage>
</organism>
<keyword evidence="8 9" id="KW-0472">Membrane</keyword>
<dbReference type="NCBIfam" id="TIGR00077">
    <property type="entry name" value="lspA"/>
    <property type="match status" value="1"/>
</dbReference>
<keyword evidence="7 9" id="KW-1133">Transmembrane helix</keyword>
<feature type="active site" evidence="9">
    <location>
        <position position="136"/>
    </location>
</feature>
<keyword evidence="2 9" id="KW-1003">Cell membrane</keyword>
<keyword evidence="3 9" id="KW-0645">Protease</keyword>
<keyword evidence="13" id="KW-1185">Reference proteome</keyword>
<dbReference type="Pfam" id="PF01252">
    <property type="entry name" value="Peptidase_A8"/>
    <property type="match status" value="1"/>
</dbReference>
<evidence type="ECO:0000256" key="8">
    <source>
        <dbReference type="ARBA" id="ARBA00023136"/>
    </source>
</evidence>
<protein>
    <recommendedName>
        <fullName evidence="9">Lipoprotein signal peptidase</fullName>
        <ecNumber evidence="9">3.4.23.36</ecNumber>
    </recommendedName>
    <alternativeName>
        <fullName evidence="9">Prolipoprotein signal peptidase</fullName>
    </alternativeName>
    <alternativeName>
        <fullName evidence="9">Signal peptidase II</fullName>
        <shortName evidence="9">SPase II</shortName>
    </alternativeName>
</protein>
<evidence type="ECO:0000313" key="12">
    <source>
        <dbReference type="EMBL" id="MFC7244900.1"/>
    </source>
</evidence>
<evidence type="ECO:0000256" key="11">
    <source>
        <dbReference type="SAM" id="MobiDB-lite"/>
    </source>
</evidence>
<comment type="subcellular location">
    <subcellularLocation>
        <location evidence="9">Cell membrane</location>
        <topology evidence="9">Multi-pass membrane protein</topology>
    </subcellularLocation>
</comment>
<evidence type="ECO:0000256" key="10">
    <source>
        <dbReference type="RuleBase" id="RU004181"/>
    </source>
</evidence>
<dbReference type="PANTHER" id="PTHR33695">
    <property type="entry name" value="LIPOPROTEIN SIGNAL PEPTIDASE"/>
    <property type="match status" value="1"/>
</dbReference>
<comment type="catalytic activity">
    <reaction evidence="9">
        <text>Release of signal peptides from bacterial membrane prolipoproteins. Hydrolyzes -Xaa-Yaa-Zaa-|-(S,diacylglyceryl)Cys-, in which Xaa is hydrophobic (preferably Leu), and Yaa (Ala or Ser) and Zaa (Gly or Ala) have small, neutral side chains.</text>
        <dbReference type="EC" id="3.4.23.36"/>
    </reaction>
</comment>
<feature type="transmembrane region" description="Helical" evidence="9">
    <location>
        <begin position="150"/>
        <end position="170"/>
    </location>
</feature>
<evidence type="ECO:0000256" key="3">
    <source>
        <dbReference type="ARBA" id="ARBA00022670"/>
    </source>
</evidence>
<feature type="compositionally biased region" description="Basic and acidic residues" evidence="11">
    <location>
        <begin position="177"/>
        <end position="187"/>
    </location>
</feature>
<keyword evidence="6 9" id="KW-0378">Hydrolase</keyword>
<evidence type="ECO:0000256" key="1">
    <source>
        <dbReference type="ARBA" id="ARBA00006139"/>
    </source>
</evidence>
<comment type="function">
    <text evidence="9">This protein specifically catalyzes the removal of signal peptides from prolipoproteins.</text>
</comment>
<dbReference type="InterPro" id="IPR001872">
    <property type="entry name" value="Peptidase_A8"/>
</dbReference>
<keyword evidence="5 9" id="KW-0064">Aspartyl protease</keyword>
<dbReference type="PRINTS" id="PR00781">
    <property type="entry name" value="LIPOSIGPTASE"/>
</dbReference>